<evidence type="ECO:0000256" key="6">
    <source>
        <dbReference type="ARBA" id="ARBA00005159"/>
    </source>
</evidence>
<gene>
    <name evidence="17" type="primary">cobP</name>
    <name evidence="17" type="ORF">KMAL_21340</name>
</gene>
<dbReference type="InterPro" id="IPR003203">
    <property type="entry name" value="CobU/CobP"/>
</dbReference>
<dbReference type="GO" id="GO:0008820">
    <property type="term" value="F:cobinamide phosphate guanylyltransferase activity"/>
    <property type="evidence" value="ECO:0007669"/>
    <property type="project" value="UniProtKB-UniRule"/>
</dbReference>
<feature type="active site" description="GMP-histidine intermediate" evidence="15">
    <location>
        <position position="63"/>
    </location>
</feature>
<comment type="pathway">
    <text evidence="5 14">Cofactor biosynthesis; adenosylcobalamin biosynthesis; adenosylcobalamin from cob(II)yrinate a,c-diamide: step 6/7.</text>
</comment>
<keyword evidence="18" id="KW-1185">Reference proteome</keyword>
<evidence type="ECO:0000256" key="5">
    <source>
        <dbReference type="ARBA" id="ARBA00004692"/>
    </source>
</evidence>
<keyword evidence="13 14" id="KW-0342">GTP-binding</keyword>
<evidence type="ECO:0000256" key="4">
    <source>
        <dbReference type="ARBA" id="ARBA00003889"/>
    </source>
</evidence>
<keyword evidence="8 14" id="KW-0169">Cobalamin biosynthesis</keyword>
<dbReference type="EMBL" id="POTC01000030">
    <property type="protein sequence ID" value="POF62207.1"/>
    <property type="molecule type" value="Genomic_DNA"/>
</dbReference>
<evidence type="ECO:0000256" key="2">
    <source>
        <dbReference type="ARBA" id="ARBA00000711"/>
    </source>
</evidence>
<dbReference type="PANTHER" id="PTHR34848:SF1">
    <property type="entry name" value="BIFUNCTIONAL ADENOSYLCOBALAMIN BIOSYNTHESIS PROTEIN COBU"/>
    <property type="match status" value="1"/>
</dbReference>
<dbReference type="Gene3D" id="3.40.50.300">
    <property type="entry name" value="P-loop containing nucleotide triphosphate hydrolases"/>
    <property type="match status" value="1"/>
</dbReference>
<dbReference type="GO" id="GO:0005524">
    <property type="term" value="F:ATP binding"/>
    <property type="evidence" value="ECO:0007669"/>
    <property type="project" value="UniProtKB-UniRule"/>
</dbReference>
<dbReference type="GO" id="GO:0043752">
    <property type="term" value="F:adenosylcobinamide kinase activity"/>
    <property type="evidence" value="ECO:0007669"/>
    <property type="project" value="UniProtKB-EC"/>
</dbReference>
<feature type="binding site" evidence="16">
    <location>
        <position position="75"/>
    </location>
    <ligand>
        <name>GTP</name>
        <dbReference type="ChEBI" id="CHEBI:37565"/>
    </ligand>
</feature>
<keyword evidence="11 14" id="KW-0418">Kinase</keyword>
<accession>A0A2S3W033</accession>
<evidence type="ECO:0000256" key="1">
    <source>
        <dbReference type="ARBA" id="ARBA00000312"/>
    </source>
</evidence>
<comment type="catalytic activity">
    <reaction evidence="3">
        <text>adenosylcob(III)inamide + GTP = adenosylcob(III)inamide phosphate + GDP + H(+)</text>
        <dbReference type="Rhea" id="RHEA:15765"/>
        <dbReference type="ChEBI" id="CHEBI:2480"/>
        <dbReference type="ChEBI" id="CHEBI:15378"/>
        <dbReference type="ChEBI" id="CHEBI:37565"/>
        <dbReference type="ChEBI" id="CHEBI:58189"/>
        <dbReference type="ChEBI" id="CHEBI:58502"/>
        <dbReference type="EC" id="2.7.1.156"/>
    </reaction>
</comment>
<keyword evidence="10 14" id="KW-0547">Nucleotide-binding</keyword>
<dbReference type="CDD" id="cd00544">
    <property type="entry name" value="CobU"/>
    <property type="match status" value="1"/>
</dbReference>
<dbReference type="PIRSF" id="PIRSF006135">
    <property type="entry name" value="CobU"/>
    <property type="match status" value="1"/>
</dbReference>
<keyword evidence="12 14" id="KW-0067">ATP-binding</keyword>
<dbReference type="EC" id="2.7.7.62" evidence="14"/>
<evidence type="ECO:0000256" key="11">
    <source>
        <dbReference type="ARBA" id="ARBA00022777"/>
    </source>
</evidence>
<name>A0A2S3W033_9PROT</name>
<dbReference type="OrthoDB" id="9788370at2"/>
<dbReference type="GO" id="GO:0005525">
    <property type="term" value="F:GTP binding"/>
    <property type="evidence" value="ECO:0007669"/>
    <property type="project" value="UniProtKB-UniRule"/>
</dbReference>
<comment type="catalytic activity">
    <reaction evidence="1 14">
        <text>adenosylcob(III)inamide + ATP = adenosylcob(III)inamide phosphate + ADP + H(+)</text>
        <dbReference type="Rhea" id="RHEA:15769"/>
        <dbReference type="ChEBI" id="CHEBI:2480"/>
        <dbReference type="ChEBI" id="CHEBI:15378"/>
        <dbReference type="ChEBI" id="CHEBI:30616"/>
        <dbReference type="ChEBI" id="CHEBI:58502"/>
        <dbReference type="ChEBI" id="CHEBI:456216"/>
        <dbReference type="EC" id="2.7.1.156"/>
    </reaction>
</comment>
<feature type="binding site" evidence="16">
    <location>
        <position position="95"/>
    </location>
    <ligand>
        <name>GTP</name>
        <dbReference type="ChEBI" id="CHEBI:37565"/>
    </ligand>
</feature>
<dbReference type="InterPro" id="IPR027417">
    <property type="entry name" value="P-loop_NTPase"/>
</dbReference>
<feature type="binding site" evidence="16">
    <location>
        <begin position="47"/>
        <end position="49"/>
    </location>
    <ligand>
        <name>GTP</name>
        <dbReference type="ChEBI" id="CHEBI:37565"/>
    </ligand>
</feature>
<protein>
    <recommendedName>
        <fullName evidence="14">Bifunctional adenosylcobalamin biosynthesis protein</fullName>
        <ecNumber evidence="14">2.7.1.156</ecNumber>
        <ecNumber evidence="14">2.7.7.62</ecNumber>
    </recommendedName>
</protein>
<comment type="function">
    <text evidence="4 14">Catalyzes ATP-dependent phosphorylation of adenosylcobinamide and addition of GMP to adenosylcobinamide phosphate.</text>
</comment>
<dbReference type="Pfam" id="PF02283">
    <property type="entry name" value="CobU"/>
    <property type="match status" value="1"/>
</dbReference>
<comment type="caution">
    <text evidence="17">The sequence shown here is derived from an EMBL/GenBank/DDBJ whole genome shotgun (WGS) entry which is preliminary data.</text>
</comment>
<evidence type="ECO:0000256" key="3">
    <source>
        <dbReference type="ARBA" id="ARBA00001522"/>
    </source>
</evidence>
<feature type="binding site" evidence="16">
    <location>
        <begin position="64"/>
        <end position="67"/>
    </location>
    <ligand>
        <name>GTP</name>
        <dbReference type="ChEBI" id="CHEBI:37565"/>
    </ligand>
</feature>
<dbReference type="EC" id="2.7.1.156" evidence="14"/>
<proteinExistence type="inferred from homology"/>
<dbReference type="NCBIfam" id="NF004469">
    <property type="entry name" value="PRK05800.1"/>
    <property type="match status" value="1"/>
</dbReference>
<dbReference type="AlphaFoldDB" id="A0A2S3W033"/>
<feature type="binding site" evidence="16">
    <location>
        <begin position="22"/>
        <end position="29"/>
    </location>
    <ligand>
        <name>GTP</name>
        <dbReference type="ChEBI" id="CHEBI:37565"/>
    </ligand>
</feature>
<dbReference type="PANTHER" id="PTHR34848">
    <property type="match status" value="1"/>
</dbReference>
<evidence type="ECO:0000313" key="17">
    <source>
        <dbReference type="EMBL" id="POF62207.1"/>
    </source>
</evidence>
<evidence type="ECO:0000256" key="8">
    <source>
        <dbReference type="ARBA" id="ARBA00022573"/>
    </source>
</evidence>
<evidence type="ECO:0000256" key="13">
    <source>
        <dbReference type="ARBA" id="ARBA00023134"/>
    </source>
</evidence>
<evidence type="ECO:0000256" key="14">
    <source>
        <dbReference type="PIRNR" id="PIRNR006135"/>
    </source>
</evidence>
<comment type="catalytic activity">
    <reaction evidence="2 14">
        <text>adenosylcob(III)inamide phosphate + GTP + H(+) = adenosylcob(III)inamide-GDP + diphosphate</text>
        <dbReference type="Rhea" id="RHEA:22712"/>
        <dbReference type="ChEBI" id="CHEBI:15378"/>
        <dbReference type="ChEBI" id="CHEBI:33019"/>
        <dbReference type="ChEBI" id="CHEBI:37565"/>
        <dbReference type="ChEBI" id="CHEBI:58502"/>
        <dbReference type="ChEBI" id="CHEBI:60487"/>
        <dbReference type="EC" id="2.7.7.62"/>
    </reaction>
</comment>
<dbReference type="RefSeq" id="WP_110095703.1">
    <property type="nucleotide sequence ID" value="NZ_NKUE01000020.1"/>
</dbReference>
<dbReference type="GO" id="GO:0009236">
    <property type="term" value="P:cobalamin biosynthetic process"/>
    <property type="evidence" value="ECO:0007669"/>
    <property type="project" value="UniProtKB-UniRule"/>
</dbReference>
<evidence type="ECO:0000256" key="15">
    <source>
        <dbReference type="PIRSR" id="PIRSR006135-1"/>
    </source>
</evidence>
<evidence type="ECO:0000256" key="16">
    <source>
        <dbReference type="PIRSR" id="PIRSR006135-2"/>
    </source>
</evidence>
<sequence length="180" mass="19049">MQASDGGTHVAGGMAGAVLVLGGARSGKSAFAEGVVTRWPPPWTYVATSRVYDAEMRERVAVHRARRAQGWDTVEEARDIAPVLDAAGGRPVLVDCLTLWLTNLLLDGCDIAAARDGLLSALRRRGGPTVLVGNEVGLGIVPENALARRFRDEAGLLHQAIAREAGRVVFVAAGLPMEMK</sequence>
<evidence type="ECO:0000256" key="10">
    <source>
        <dbReference type="ARBA" id="ARBA00022741"/>
    </source>
</evidence>
<organism evidence="17 18">
    <name type="scientific">Novacetimonas maltaceti</name>
    <dbReference type="NCBI Taxonomy" id="1203393"/>
    <lineage>
        <taxon>Bacteria</taxon>
        <taxon>Pseudomonadati</taxon>
        <taxon>Pseudomonadota</taxon>
        <taxon>Alphaproteobacteria</taxon>
        <taxon>Acetobacterales</taxon>
        <taxon>Acetobacteraceae</taxon>
        <taxon>Novacetimonas</taxon>
    </lineage>
</organism>
<reference evidence="17 18" key="1">
    <citation type="submission" date="2018-01" db="EMBL/GenBank/DDBJ databases">
        <title>Draft Genome Sequence of Komagataeibacter maltaceti LMG 1529, a Vinegar Producing Acetic Acid Bacterium Isolated from Malt Vinegar Brewery Acetifiers.</title>
        <authorList>
            <person name="Zhang Q."/>
            <person name="Hollensteiner J."/>
            <person name="Poehlein A."/>
            <person name="Daniel R."/>
        </authorList>
    </citation>
    <scope>NUCLEOTIDE SEQUENCE [LARGE SCALE GENOMIC DNA]</scope>
    <source>
        <strain evidence="17 18">LMG 1529</strain>
    </source>
</reference>
<dbReference type="UniPathway" id="UPA00148">
    <property type="reaction ID" value="UER00236"/>
</dbReference>
<comment type="pathway">
    <text evidence="6 14">Cofactor biosynthesis; adenosylcobalamin biosynthesis; adenosylcobalamin from cob(II)yrinate a,c-diamide: step 5/7.</text>
</comment>
<evidence type="ECO:0000256" key="9">
    <source>
        <dbReference type="ARBA" id="ARBA00022679"/>
    </source>
</evidence>
<evidence type="ECO:0000313" key="18">
    <source>
        <dbReference type="Proteomes" id="UP000237344"/>
    </source>
</evidence>
<dbReference type="SUPFAM" id="SSF52540">
    <property type="entry name" value="P-loop containing nucleoside triphosphate hydrolases"/>
    <property type="match status" value="1"/>
</dbReference>
<evidence type="ECO:0000256" key="12">
    <source>
        <dbReference type="ARBA" id="ARBA00022840"/>
    </source>
</evidence>
<keyword evidence="9 14" id="KW-0808">Transferase</keyword>
<evidence type="ECO:0000256" key="7">
    <source>
        <dbReference type="ARBA" id="ARBA00007490"/>
    </source>
</evidence>
<comment type="similarity">
    <text evidence="7 14">Belongs to the CobU/CobP family.</text>
</comment>
<dbReference type="Proteomes" id="UP000237344">
    <property type="component" value="Unassembled WGS sequence"/>
</dbReference>